<evidence type="ECO:0000256" key="1">
    <source>
        <dbReference type="SAM" id="Phobius"/>
    </source>
</evidence>
<keyword evidence="1" id="KW-0812">Transmembrane</keyword>
<proteinExistence type="predicted"/>
<dbReference type="EMBL" id="LBPN01000001">
    <property type="protein sequence ID" value="KKP59957.1"/>
    <property type="molecule type" value="Genomic_DNA"/>
</dbReference>
<organism evidence="2 3">
    <name type="scientific">Candidatus Gottesmanbacteria bacterium GW2011_GWA1_34_13</name>
    <dbReference type="NCBI Taxonomy" id="1618434"/>
    <lineage>
        <taxon>Bacteria</taxon>
        <taxon>Candidatus Gottesmaniibacteriota</taxon>
    </lineage>
</organism>
<feature type="transmembrane region" description="Helical" evidence="1">
    <location>
        <begin position="240"/>
        <end position="258"/>
    </location>
</feature>
<feature type="transmembrane region" description="Helical" evidence="1">
    <location>
        <begin position="141"/>
        <end position="158"/>
    </location>
</feature>
<dbReference type="Proteomes" id="UP000034176">
    <property type="component" value="Unassembled WGS sequence"/>
</dbReference>
<feature type="transmembrane region" description="Helical" evidence="1">
    <location>
        <begin position="189"/>
        <end position="205"/>
    </location>
</feature>
<feature type="transmembrane region" description="Helical" evidence="1">
    <location>
        <begin position="116"/>
        <end position="134"/>
    </location>
</feature>
<evidence type="ECO:0000313" key="3">
    <source>
        <dbReference type="Proteomes" id="UP000034176"/>
    </source>
</evidence>
<sequence length="389" mass="46410">MKSLNIFIIKNAYLFILIIIATLMFFLVLGNKSPYFSSDSYLYKHFYYQFKGHSFDESRNKILNEINVTNFDEATKNILLNDETYSISLNLVNRRVFYPYVSFLLSNFMQNDYNNLLIPVYFSYIGVIIMIYVLIKSNKPVLFSFGSALLFLSFYPFIYWSTYFLTYTIGTFFWMFNVFAAYKYLREKCNKWLVLYIFSLILSLTNRETSILLLPFLMFVKIFCLFRPNLKQTKIQLNKLLFSTILIIAGFFMFIFLFKQKNIIDAIVYNQNNFGLYNKPRSLIDVISFWFNSVIYVHQGILNDLLKHKYWGTILLLTLLNIFFRKIKKIDQLEIILISSAFASYCGLLIYPILSYRYFFPIVASLSYFYWDLISFYLNKLTIFIKKNN</sequence>
<dbReference type="STRING" id="1618434.UR52_C0001G0037"/>
<dbReference type="AlphaFoldDB" id="A0A0G0DXS1"/>
<feature type="transmembrane region" description="Helical" evidence="1">
    <location>
        <begin position="12"/>
        <end position="30"/>
    </location>
</feature>
<gene>
    <name evidence="2" type="ORF">UR52_C0001G0037</name>
</gene>
<comment type="caution">
    <text evidence="2">The sequence shown here is derived from an EMBL/GenBank/DDBJ whole genome shotgun (WGS) entry which is preliminary data.</text>
</comment>
<feature type="transmembrane region" description="Helical" evidence="1">
    <location>
        <begin position="336"/>
        <end position="353"/>
    </location>
</feature>
<feature type="transmembrane region" description="Helical" evidence="1">
    <location>
        <begin position="164"/>
        <end position="182"/>
    </location>
</feature>
<keyword evidence="1" id="KW-1133">Transmembrane helix</keyword>
<protein>
    <recommendedName>
        <fullName evidence="4">Glycosyltransferase RgtA/B/C/D-like domain-containing protein</fullName>
    </recommendedName>
</protein>
<keyword evidence="1" id="KW-0472">Membrane</keyword>
<reference evidence="2 3" key="1">
    <citation type="journal article" date="2015" name="Nature">
        <title>rRNA introns, odd ribosomes, and small enigmatic genomes across a large radiation of phyla.</title>
        <authorList>
            <person name="Brown C.T."/>
            <person name="Hug L.A."/>
            <person name="Thomas B.C."/>
            <person name="Sharon I."/>
            <person name="Castelle C.J."/>
            <person name="Singh A."/>
            <person name="Wilkins M.J."/>
            <person name="Williams K.H."/>
            <person name="Banfield J.F."/>
        </authorList>
    </citation>
    <scope>NUCLEOTIDE SEQUENCE [LARGE SCALE GENOMIC DNA]</scope>
</reference>
<evidence type="ECO:0000313" key="2">
    <source>
        <dbReference type="EMBL" id="KKP59957.1"/>
    </source>
</evidence>
<feature type="transmembrane region" description="Helical" evidence="1">
    <location>
        <begin position="359"/>
        <end position="378"/>
    </location>
</feature>
<evidence type="ECO:0008006" key="4">
    <source>
        <dbReference type="Google" id="ProtNLM"/>
    </source>
</evidence>
<accession>A0A0G0DXS1</accession>
<name>A0A0G0DXS1_9BACT</name>